<dbReference type="SUPFAM" id="SSF53335">
    <property type="entry name" value="S-adenosyl-L-methionine-dependent methyltransferases"/>
    <property type="match status" value="1"/>
</dbReference>
<dbReference type="InterPro" id="IPR013216">
    <property type="entry name" value="Methyltransf_11"/>
</dbReference>
<protein>
    <submittedName>
        <fullName evidence="2">SAM-dependent methyltransferase</fullName>
    </submittedName>
</protein>
<evidence type="ECO:0000313" key="2">
    <source>
        <dbReference type="EMBL" id="MBA2891738.1"/>
    </source>
</evidence>
<sequence length="247" mass="26872">MTNIADLITLLDAIENLPSATRLRGRSYDLLRPWSGATVVDVGCGAGRAVSELDELGASAIGVDLAEEMITIARQRYPGQDFRIAGAYDLPLDDGTVAGYRADKVVHVLDDAPRALREAARVLAPGGRIVLVGQDWDAFVIDSGRPELTRTIVHARADQVTDPRAARRYRNMLLDAGFTGVEVEAHTEVFTEGLVLPLIMGLAQGALDMGAITREQFGSWTEEQADRVRRDRFFVALPLFVASATRP</sequence>
<keyword evidence="2" id="KW-0808">Transferase</keyword>
<dbReference type="Proteomes" id="UP000530928">
    <property type="component" value="Unassembled WGS sequence"/>
</dbReference>
<dbReference type="InterPro" id="IPR029063">
    <property type="entry name" value="SAM-dependent_MTases_sf"/>
</dbReference>
<dbReference type="PANTHER" id="PTHR42912">
    <property type="entry name" value="METHYLTRANSFERASE"/>
    <property type="match status" value="1"/>
</dbReference>
<keyword evidence="3" id="KW-1185">Reference proteome</keyword>
<comment type="caution">
    <text evidence="2">The sequence shown here is derived from an EMBL/GenBank/DDBJ whole genome shotgun (WGS) entry which is preliminary data.</text>
</comment>
<dbReference type="GO" id="GO:0032259">
    <property type="term" value="P:methylation"/>
    <property type="evidence" value="ECO:0007669"/>
    <property type="project" value="UniProtKB-KW"/>
</dbReference>
<proteinExistence type="predicted"/>
<keyword evidence="2" id="KW-0489">Methyltransferase</keyword>
<dbReference type="InterPro" id="IPR050508">
    <property type="entry name" value="Methyltransf_Superfamily"/>
</dbReference>
<dbReference type="AlphaFoldDB" id="A0A7W0CII3"/>
<gene>
    <name evidence="2" type="ORF">HNR30_003079</name>
</gene>
<dbReference type="GO" id="GO:0008757">
    <property type="term" value="F:S-adenosylmethionine-dependent methyltransferase activity"/>
    <property type="evidence" value="ECO:0007669"/>
    <property type="project" value="InterPro"/>
</dbReference>
<reference evidence="2 3" key="1">
    <citation type="submission" date="2020-07" db="EMBL/GenBank/DDBJ databases">
        <title>Genomic Encyclopedia of Type Strains, Phase IV (KMG-IV): sequencing the most valuable type-strain genomes for metagenomic binning, comparative biology and taxonomic classification.</title>
        <authorList>
            <person name="Goeker M."/>
        </authorList>
    </citation>
    <scope>NUCLEOTIDE SEQUENCE [LARGE SCALE GENOMIC DNA]</scope>
    <source>
        <strain evidence="2 3">DSM 45533</strain>
    </source>
</reference>
<accession>A0A7W0CII3</accession>
<dbReference type="CDD" id="cd02440">
    <property type="entry name" value="AdoMet_MTases"/>
    <property type="match status" value="1"/>
</dbReference>
<dbReference type="RefSeq" id="WP_181610504.1">
    <property type="nucleotide sequence ID" value="NZ_BAABAM010000002.1"/>
</dbReference>
<dbReference type="Pfam" id="PF08241">
    <property type="entry name" value="Methyltransf_11"/>
    <property type="match status" value="1"/>
</dbReference>
<evidence type="ECO:0000259" key="1">
    <source>
        <dbReference type="Pfam" id="PF08241"/>
    </source>
</evidence>
<dbReference type="Gene3D" id="3.40.50.150">
    <property type="entry name" value="Vaccinia Virus protein VP39"/>
    <property type="match status" value="1"/>
</dbReference>
<evidence type="ECO:0000313" key="3">
    <source>
        <dbReference type="Proteomes" id="UP000530928"/>
    </source>
</evidence>
<organism evidence="2 3">
    <name type="scientific">Nonomuraea soli</name>
    <dbReference type="NCBI Taxonomy" id="1032476"/>
    <lineage>
        <taxon>Bacteria</taxon>
        <taxon>Bacillati</taxon>
        <taxon>Actinomycetota</taxon>
        <taxon>Actinomycetes</taxon>
        <taxon>Streptosporangiales</taxon>
        <taxon>Streptosporangiaceae</taxon>
        <taxon>Nonomuraea</taxon>
    </lineage>
</organism>
<name>A0A7W0CII3_9ACTN</name>
<dbReference type="EMBL" id="JACDUR010000003">
    <property type="protein sequence ID" value="MBA2891738.1"/>
    <property type="molecule type" value="Genomic_DNA"/>
</dbReference>
<feature type="domain" description="Methyltransferase type 11" evidence="1">
    <location>
        <begin position="40"/>
        <end position="131"/>
    </location>
</feature>